<dbReference type="EMBL" id="BMXG01000006">
    <property type="protein sequence ID" value="GHB97735.1"/>
    <property type="molecule type" value="Genomic_DNA"/>
</dbReference>
<sequence>MKLITSLSLLAGIATIAPALAAETTEVATIPVGVVKMVIPGGNTLVSPVFVNADSFQGVSTSIVDSTDTSTITFASDIFTTGEFNEGEYPKFYVEVASGEAEGFAFDIISNDTDSVVVAARLVADFDLTQAESFKIRKHISVGQFFEGAALARRDSVKFFNADGTSDRLEFDGTQFEEGTERPIYPGTGFLSTLRGEVDIVTSGTVKVTNTVVPVYSNPGAINLVSTASPVDVFIEGLGLAGNLARRDKIRFLAAGTLDVLAIYEVQSDGSLELQEGSLDDVPAGEPFVVAVRGSANITLPKAYVQ</sequence>
<evidence type="ECO:0000256" key="1">
    <source>
        <dbReference type="SAM" id="SignalP"/>
    </source>
</evidence>
<evidence type="ECO:0000313" key="2">
    <source>
        <dbReference type="EMBL" id="GHB97735.1"/>
    </source>
</evidence>
<feature type="chain" id="PRO_5035266797" evidence="1">
    <location>
        <begin position="22"/>
        <end position="306"/>
    </location>
</feature>
<dbReference type="Proteomes" id="UP000642829">
    <property type="component" value="Unassembled WGS sequence"/>
</dbReference>
<feature type="signal peptide" evidence="1">
    <location>
        <begin position="1"/>
        <end position="21"/>
    </location>
</feature>
<dbReference type="AlphaFoldDB" id="A0A8J3DAK0"/>
<gene>
    <name evidence="2" type="ORF">GCM10007047_12000</name>
</gene>
<accession>A0A8J3DAK0</accession>
<keyword evidence="1" id="KW-0732">Signal</keyword>
<dbReference type="RefSeq" id="WP_189512944.1">
    <property type="nucleotide sequence ID" value="NZ_BMXG01000006.1"/>
</dbReference>
<name>A0A8J3DAK0_9BACT</name>
<protein>
    <submittedName>
        <fullName evidence="2">Uncharacterized protein</fullName>
    </submittedName>
</protein>
<evidence type="ECO:0000313" key="3">
    <source>
        <dbReference type="Proteomes" id="UP000642829"/>
    </source>
</evidence>
<comment type="caution">
    <text evidence="2">The sequence shown here is derived from an EMBL/GenBank/DDBJ whole genome shotgun (WGS) entry which is preliminary data.</text>
</comment>
<organism evidence="2 3">
    <name type="scientific">Cerasicoccus arenae</name>
    <dbReference type="NCBI Taxonomy" id="424488"/>
    <lineage>
        <taxon>Bacteria</taxon>
        <taxon>Pseudomonadati</taxon>
        <taxon>Verrucomicrobiota</taxon>
        <taxon>Opitutia</taxon>
        <taxon>Puniceicoccales</taxon>
        <taxon>Cerasicoccaceae</taxon>
        <taxon>Cerasicoccus</taxon>
    </lineage>
</organism>
<proteinExistence type="predicted"/>
<reference evidence="2" key="2">
    <citation type="submission" date="2020-09" db="EMBL/GenBank/DDBJ databases">
        <authorList>
            <person name="Sun Q."/>
            <person name="Kim S."/>
        </authorList>
    </citation>
    <scope>NUCLEOTIDE SEQUENCE</scope>
    <source>
        <strain evidence="2">KCTC 12870</strain>
    </source>
</reference>
<reference evidence="2" key="1">
    <citation type="journal article" date="2014" name="Int. J. Syst. Evol. Microbiol.">
        <title>Complete genome sequence of Corynebacterium casei LMG S-19264T (=DSM 44701T), isolated from a smear-ripened cheese.</title>
        <authorList>
            <consortium name="US DOE Joint Genome Institute (JGI-PGF)"/>
            <person name="Walter F."/>
            <person name="Albersmeier A."/>
            <person name="Kalinowski J."/>
            <person name="Ruckert C."/>
        </authorList>
    </citation>
    <scope>NUCLEOTIDE SEQUENCE</scope>
    <source>
        <strain evidence="2">KCTC 12870</strain>
    </source>
</reference>
<keyword evidence="3" id="KW-1185">Reference proteome</keyword>